<dbReference type="STRING" id="1235591.CAK95_08015"/>
<dbReference type="GO" id="GO:0008933">
    <property type="term" value="F:peptidoglycan lytic transglycosylase activity"/>
    <property type="evidence" value="ECO:0007669"/>
    <property type="project" value="TreeGrafter"/>
</dbReference>
<dbReference type="GO" id="GO:0071555">
    <property type="term" value="P:cell wall organization"/>
    <property type="evidence" value="ECO:0007669"/>
    <property type="project" value="UniProtKB-KW"/>
</dbReference>
<dbReference type="SUPFAM" id="SSF50685">
    <property type="entry name" value="Barwin-like endoglucanases"/>
    <property type="match status" value="1"/>
</dbReference>
<dbReference type="GO" id="GO:0019867">
    <property type="term" value="C:outer membrane"/>
    <property type="evidence" value="ECO:0007669"/>
    <property type="project" value="InterPro"/>
</dbReference>
<accession>A0A1W6ZNZ3</accession>
<proteinExistence type="predicted"/>
<evidence type="ECO:0000313" key="8">
    <source>
        <dbReference type="Proteomes" id="UP000194137"/>
    </source>
</evidence>
<dbReference type="Proteomes" id="UP000194137">
    <property type="component" value="Chromosome"/>
</dbReference>
<evidence type="ECO:0000256" key="4">
    <source>
        <dbReference type="ARBA" id="ARBA00023316"/>
    </source>
</evidence>
<evidence type="ECO:0000256" key="6">
    <source>
        <dbReference type="SAM" id="MobiDB-lite"/>
    </source>
</evidence>
<dbReference type="InterPro" id="IPR005300">
    <property type="entry name" value="MltA_B"/>
</dbReference>
<dbReference type="PANTHER" id="PTHR30124:SF0">
    <property type="entry name" value="MEMBRANE-BOUND LYTIC MUREIN TRANSGLYCOSYLASE A"/>
    <property type="match status" value="1"/>
</dbReference>
<keyword evidence="3" id="KW-0456">Lyase</keyword>
<evidence type="ECO:0000313" key="7">
    <source>
        <dbReference type="EMBL" id="ARP99032.1"/>
    </source>
</evidence>
<keyword evidence="8" id="KW-1185">Reference proteome</keyword>
<organism evidence="7 8">
    <name type="scientific">Pseudorhodoplanes sinuspersici</name>
    <dbReference type="NCBI Taxonomy" id="1235591"/>
    <lineage>
        <taxon>Bacteria</taxon>
        <taxon>Pseudomonadati</taxon>
        <taxon>Pseudomonadota</taxon>
        <taxon>Alphaproteobacteria</taxon>
        <taxon>Hyphomicrobiales</taxon>
        <taxon>Pseudorhodoplanes</taxon>
    </lineage>
</organism>
<dbReference type="InterPro" id="IPR026044">
    <property type="entry name" value="MltA"/>
</dbReference>
<dbReference type="GO" id="GO:0004553">
    <property type="term" value="F:hydrolase activity, hydrolyzing O-glycosyl compounds"/>
    <property type="evidence" value="ECO:0007669"/>
    <property type="project" value="InterPro"/>
</dbReference>
<gene>
    <name evidence="7" type="ORF">CAK95_08015</name>
</gene>
<dbReference type="Pfam" id="PF03562">
    <property type="entry name" value="MltA"/>
    <property type="match status" value="1"/>
</dbReference>
<keyword evidence="4" id="KW-0961">Cell wall biogenesis/degradation</keyword>
<dbReference type="AlphaFoldDB" id="A0A1W6ZNZ3"/>
<evidence type="ECO:0000256" key="1">
    <source>
        <dbReference type="ARBA" id="ARBA00001420"/>
    </source>
</evidence>
<dbReference type="InterPro" id="IPR036908">
    <property type="entry name" value="RlpA-like_sf"/>
</dbReference>
<dbReference type="CDD" id="cd14668">
    <property type="entry name" value="mlta_B"/>
    <property type="match status" value="1"/>
</dbReference>
<dbReference type="SMART" id="SM00925">
    <property type="entry name" value="MltA"/>
    <property type="match status" value="1"/>
</dbReference>
<feature type="compositionally biased region" description="Basic and acidic residues" evidence="6">
    <location>
        <begin position="477"/>
        <end position="487"/>
    </location>
</feature>
<dbReference type="EMBL" id="CP021112">
    <property type="protein sequence ID" value="ARP99032.1"/>
    <property type="molecule type" value="Genomic_DNA"/>
</dbReference>
<dbReference type="GO" id="GO:0009254">
    <property type="term" value="P:peptidoglycan turnover"/>
    <property type="evidence" value="ECO:0007669"/>
    <property type="project" value="InterPro"/>
</dbReference>
<dbReference type="Pfam" id="PF06725">
    <property type="entry name" value="3D"/>
    <property type="match status" value="1"/>
</dbReference>
<sequence>MELIGGQDVIKQKLLPGLNARRIGWAILAAAALAIPVVAVASTKPASRQDDVAKSETKQARLAKKPAKEKAAKSRKAKSVRSTKANPLKMPNSQIEPLAWHEIKGWMEDNHSDAYSAFLASCRPILKSSAKARAERGETYRALFEVCGRAMAALPLSEAGTRKFFEENFRPVRVSALGEKDGFFTGYYEPIIEGSRTKSDVYTTPLYRRPPDLVTQRLRRSHGKGKAGKRVVKRTSAPYYDRAQIEDGALDGRGLEIVWVKSPIDAFFAEIQGSVRVRLDDGKVIRLNYADKNGHAYTAVGRFLIERGYVSKEEISMQKIREYMEKFPEEGKKLRRENKSFVFFRETDLSEFEEAIGAQGISLTAARSIAVDRKLHTYGMPVFVNAYLPIASEKPDTWFRRLMIAQDTGGAIVGPARADIYLGAGDEAERAAGRFKHPGQFVMLVPNELDPDGEADGIRLPLPRPLEASPGVVAKRTTPEAEVKPDPKLASSAADASLTTGSIGASKAKRIVNVPLPKTRPDRQTP</sequence>
<comment type="catalytic activity">
    <reaction evidence="1">
        <text>Exolytic cleavage of the (1-&gt;4)-beta-glycosidic linkage between N-acetylmuramic acid (MurNAc) and N-acetylglucosamine (GlcNAc) residues in peptidoglycan, from either the reducing or the non-reducing ends of the peptidoglycan chains, with concomitant formation of a 1,6-anhydrobond in the MurNAc residue.</text>
        <dbReference type="EC" id="4.2.2.n1"/>
    </reaction>
</comment>
<dbReference type="EC" id="4.2.2.n1" evidence="2"/>
<reference evidence="7 8" key="1">
    <citation type="submission" date="2017-05" db="EMBL/GenBank/DDBJ databases">
        <title>Full genome sequence of Pseudorhodoplanes sinuspersici.</title>
        <authorList>
            <person name="Dastgheib S.M.M."/>
            <person name="Shavandi M."/>
            <person name="Tirandaz H."/>
        </authorList>
    </citation>
    <scope>NUCLEOTIDE SEQUENCE [LARGE SCALE GENOMIC DNA]</scope>
    <source>
        <strain evidence="7 8">RIPI110</strain>
    </source>
</reference>
<feature type="region of interest" description="Disordered" evidence="6">
    <location>
        <begin position="46"/>
        <end position="88"/>
    </location>
</feature>
<dbReference type="CDD" id="cd14485">
    <property type="entry name" value="mltA_like_LT_A"/>
    <property type="match status" value="1"/>
</dbReference>
<dbReference type="KEGG" id="psin:CAK95_08015"/>
<name>A0A1W6ZNZ3_9HYPH</name>
<feature type="compositionally biased region" description="Basic and acidic residues" evidence="6">
    <location>
        <begin position="47"/>
        <end position="59"/>
    </location>
</feature>
<dbReference type="InterPro" id="IPR010611">
    <property type="entry name" value="3D_dom"/>
</dbReference>
<evidence type="ECO:0000256" key="3">
    <source>
        <dbReference type="ARBA" id="ARBA00023239"/>
    </source>
</evidence>
<dbReference type="Gene3D" id="2.40.240.50">
    <property type="entry name" value="Barwin-like endoglucanases"/>
    <property type="match status" value="1"/>
</dbReference>
<evidence type="ECO:0000256" key="2">
    <source>
        <dbReference type="ARBA" id="ARBA00012587"/>
    </source>
</evidence>
<dbReference type="PANTHER" id="PTHR30124">
    <property type="entry name" value="MEMBRANE-BOUND LYTIC MUREIN TRANSGLYCOSYLASE A"/>
    <property type="match status" value="1"/>
</dbReference>
<protein>
    <recommendedName>
        <fullName evidence="2">peptidoglycan lytic exotransglycosylase</fullName>
        <ecNumber evidence="2">4.2.2.n1</ecNumber>
    </recommendedName>
    <alternativeName>
        <fullName evidence="5">Murein hydrolase A</fullName>
    </alternativeName>
</protein>
<feature type="region of interest" description="Disordered" evidence="6">
    <location>
        <begin position="454"/>
        <end position="526"/>
    </location>
</feature>
<evidence type="ECO:0000256" key="5">
    <source>
        <dbReference type="ARBA" id="ARBA00030918"/>
    </source>
</evidence>
<dbReference type="GO" id="GO:0009253">
    <property type="term" value="P:peptidoglycan catabolic process"/>
    <property type="evidence" value="ECO:0007669"/>
    <property type="project" value="TreeGrafter"/>
</dbReference>
<dbReference type="Gene3D" id="2.40.40.10">
    <property type="entry name" value="RlpA-like domain"/>
    <property type="match status" value="1"/>
</dbReference>